<dbReference type="AlphaFoldDB" id="A0A6B3NMV8"/>
<dbReference type="PANTHER" id="PTHR24321">
    <property type="entry name" value="DEHYDROGENASES, SHORT CHAIN"/>
    <property type="match status" value="1"/>
</dbReference>
<protein>
    <submittedName>
        <fullName evidence="5">SDR family oxidoreductase</fullName>
    </submittedName>
</protein>
<dbReference type="CDD" id="cd05233">
    <property type="entry name" value="SDR_c"/>
    <property type="match status" value="1"/>
</dbReference>
<evidence type="ECO:0000259" key="4">
    <source>
        <dbReference type="SMART" id="SM00822"/>
    </source>
</evidence>
<dbReference type="Pfam" id="PF13561">
    <property type="entry name" value="adh_short_C2"/>
    <property type="match status" value="1"/>
</dbReference>
<dbReference type="SMART" id="SM00822">
    <property type="entry name" value="PKS_KR"/>
    <property type="match status" value="1"/>
</dbReference>
<dbReference type="GO" id="GO:0016491">
    <property type="term" value="F:oxidoreductase activity"/>
    <property type="evidence" value="ECO:0007669"/>
    <property type="project" value="UniProtKB-KW"/>
</dbReference>
<comment type="similarity">
    <text evidence="1">Belongs to the short-chain dehydrogenases/reductases (SDR) family.</text>
</comment>
<name>A0A6B3NMV8_9PSED</name>
<keyword evidence="3" id="KW-0520">NAD</keyword>
<evidence type="ECO:0000313" key="5">
    <source>
        <dbReference type="EMBL" id="NER64742.1"/>
    </source>
</evidence>
<dbReference type="InterPro" id="IPR036291">
    <property type="entry name" value="NAD(P)-bd_dom_sf"/>
</dbReference>
<dbReference type="Gene3D" id="3.40.50.720">
    <property type="entry name" value="NAD(P)-binding Rossmann-like Domain"/>
    <property type="match status" value="1"/>
</dbReference>
<dbReference type="PRINTS" id="PR00081">
    <property type="entry name" value="GDHRDH"/>
</dbReference>
<gene>
    <name evidence="5" type="ORF">G3436_13760</name>
</gene>
<dbReference type="InterPro" id="IPR020904">
    <property type="entry name" value="Sc_DH/Rdtase_CS"/>
</dbReference>
<evidence type="ECO:0000313" key="6">
    <source>
        <dbReference type="Proteomes" id="UP000482634"/>
    </source>
</evidence>
<accession>A0A6B3NMV8</accession>
<dbReference type="PROSITE" id="PS00061">
    <property type="entry name" value="ADH_SHORT"/>
    <property type="match status" value="1"/>
</dbReference>
<evidence type="ECO:0000256" key="2">
    <source>
        <dbReference type="ARBA" id="ARBA00023002"/>
    </source>
</evidence>
<dbReference type="InterPro" id="IPR002347">
    <property type="entry name" value="SDR_fam"/>
</dbReference>
<dbReference type="SUPFAM" id="SSF51735">
    <property type="entry name" value="NAD(P)-binding Rossmann-fold domains"/>
    <property type="match status" value="1"/>
</dbReference>
<dbReference type="FunFam" id="3.40.50.720:FF:000084">
    <property type="entry name" value="Short-chain dehydrogenase reductase"/>
    <property type="match status" value="1"/>
</dbReference>
<comment type="caution">
    <text evidence="5">The sequence shown here is derived from an EMBL/GenBank/DDBJ whole genome shotgun (WGS) entry which is preliminary data.</text>
</comment>
<keyword evidence="6" id="KW-1185">Reference proteome</keyword>
<sequence>MTKESLVEWKGKNIVITGGSSGIGLVLAQRLVEAQARVVLLGRSEEKGRAALETLSGDVDFIACDVADATAVQAAFGALQRRLGGLDHAVNAAGVTAPYAPISELNPADWARVMTINSHGPLYCLQQELRLISAKPGGSIVNVSSCAGVVPMPYQAAYVASKAALNALTQVAAMENACDGHGRHAVRVNAVAPGPTLGGMNTPERLQANPSGTQRKIAVTAMKRFAQPQEVADAVLYLLGGASSYITGTILSVDGGYHIGKFE</sequence>
<dbReference type="EMBL" id="JAAHBU010000174">
    <property type="protein sequence ID" value="NER64742.1"/>
    <property type="molecule type" value="Genomic_DNA"/>
</dbReference>
<keyword evidence="2" id="KW-0560">Oxidoreductase</keyword>
<dbReference type="PRINTS" id="PR00080">
    <property type="entry name" value="SDRFAMILY"/>
</dbReference>
<proteinExistence type="inferred from homology"/>
<dbReference type="Proteomes" id="UP000482634">
    <property type="component" value="Unassembled WGS sequence"/>
</dbReference>
<feature type="domain" description="Ketoreductase" evidence="4">
    <location>
        <begin position="12"/>
        <end position="200"/>
    </location>
</feature>
<dbReference type="PANTHER" id="PTHR24321:SF8">
    <property type="entry name" value="ESTRADIOL 17-BETA-DEHYDROGENASE 8-RELATED"/>
    <property type="match status" value="1"/>
</dbReference>
<evidence type="ECO:0000256" key="1">
    <source>
        <dbReference type="ARBA" id="ARBA00006484"/>
    </source>
</evidence>
<reference evidence="5 6" key="1">
    <citation type="submission" date="2020-02" db="EMBL/GenBank/DDBJ databases">
        <title>Broccoli isolated Pseudomonas sp.</title>
        <authorList>
            <person name="Fujikawa T."/>
            <person name="Sawada H."/>
        </authorList>
    </citation>
    <scope>NUCLEOTIDE SEQUENCE [LARGE SCALE GENOMIC DNA]</scope>
    <source>
        <strain evidence="5 6">MAFF212427</strain>
    </source>
</reference>
<dbReference type="InterPro" id="IPR057326">
    <property type="entry name" value="KR_dom"/>
</dbReference>
<organism evidence="5 6">
    <name type="scientific">Pseudomonas brassicae</name>
    <dbReference type="NCBI Taxonomy" id="2708063"/>
    <lineage>
        <taxon>Bacteria</taxon>
        <taxon>Pseudomonadati</taxon>
        <taxon>Pseudomonadota</taxon>
        <taxon>Gammaproteobacteria</taxon>
        <taxon>Pseudomonadales</taxon>
        <taxon>Pseudomonadaceae</taxon>
        <taxon>Pseudomonas</taxon>
    </lineage>
</organism>
<evidence type="ECO:0000256" key="3">
    <source>
        <dbReference type="ARBA" id="ARBA00023027"/>
    </source>
</evidence>